<protein>
    <submittedName>
        <fullName evidence="3">Uncharacterized protein</fullName>
    </submittedName>
</protein>
<feature type="compositionally biased region" description="Low complexity" evidence="1">
    <location>
        <begin position="46"/>
        <end position="57"/>
    </location>
</feature>
<organism evidence="3 4">
    <name type="scientific">Drosophila ananassae</name>
    <name type="common">Fruit fly</name>
    <dbReference type="NCBI Taxonomy" id="7217"/>
    <lineage>
        <taxon>Eukaryota</taxon>
        <taxon>Metazoa</taxon>
        <taxon>Ecdysozoa</taxon>
        <taxon>Arthropoda</taxon>
        <taxon>Hexapoda</taxon>
        <taxon>Insecta</taxon>
        <taxon>Pterygota</taxon>
        <taxon>Neoptera</taxon>
        <taxon>Endopterygota</taxon>
        <taxon>Diptera</taxon>
        <taxon>Brachycera</taxon>
        <taxon>Muscomorpha</taxon>
        <taxon>Ephydroidea</taxon>
        <taxon>Drosophilidae</taxon>
        <taxon>Drosophila</taxon>
        <taxon>Sophophora</taxon>
    </lineage>
</organism>
<evidence type="ECO:0000313" key="4">
    <source>
        <dbReference type="Proteomes" id="UP000007801"/>
    </source>
</evidence>
<evidence type="ECO:0000256" key="2">
    <source>
        <dbReference type="SAM" id="SignalP"/>
    </source>
</evidence>
<dbReference type="InParanoid" id="A0A0P8Y6P7"/>
<keyword evidence="4" id="KW-1185">Reference proteome</keyword>
<dbReference type="Proteomes" id="UP000007801">
    <property type="component" value="Unassembled WGS sequence"/>
</dbReference>
<sequence>MARFIFQFLLATLIVTIASSASYSHEETETIDFDLYDQTDSSLTKRSIASSISSEDNSSPEEEKEKTKKTLVVESSIDSDSAEESSPKVEKIPFPEYGFDSGSVEESSPKAEKTPNVKSSSDSDSAEVSQKSEEEVSQTRRRRSTNDVRYKNLVNLATICPTKKLENLEQGSFLDVKIEIRDMYKICKDLPNRHH</sequence>
<feature type="compositionally biased region" description="Basic and acidic residues" evidence="1">
    <location>
        <begin position="130"/>
        <end position="144"/>
    </location>
</feature>
<evidence type="ECO:0000313" key="3">
    <source>
        <dbReference type="EMBL" id="KPU77074.1"/>
    </source>
</evidence>
<dbReference type="AlphaFoldDB" id="A0A0P8Y6P7"/>
<dbReference type="KEGG" id="dan:26513653"/>
<dbReference type="EMBL" id="CH902619">
    <property type="protein sequence ID" value="KPU77074.1"/>
    <property type="molecule type" value="Genomic_DNA"/>
</dbReference>
<feature type="compositionally biased region" description="Low complexity" evidence="1">
    <location>
        <begin position="119"/>
        <end position="129"/>
    </location>
</feature>
<gene>
    <name evidence="3" type="primary">Dana\GF26244</name>
    <name evidence="3" type="ORF">GF26244</name>
</gene>
<feature type="signal peptide" evidence="2">
    <location>
        <begin position="1"/>
        <end position="20"/>
    </location>
</feature>
<proteinExistence type="predicted"/>
<accession>A0A0P8Y6P7</accession>
<feature type="chain" id="PRO_5006154351" evidence="2">
    <location>
        <begin position="21"/>
        <end position="195"/>
    </location>
</feature>
<evidence type="ECO:0000256" key="1">
    <source>
        <dbReference type="SAM" id="MobiDB-lite"/>
    </source>
</evidence>
<keyword evidence="2" id="KW-0732">Signal</keyword>
<dbReference type="OrthoDB" id="7873023at2759"/>
<dbReference type="GeneID" id="26513653"/>
<feature type="region of interest" description="Disordered" evidence="1">
    <location>
        <begin position="46"/>
        <end position="144"/>
    </location>
</feature>
<reference evidence="3 4" key="1">
    <citation type="journal article" date="2007" name="Nature">
        <title>Evolution of genes and genomes on the Drosophila phylogeny.</title>
        <authorList>
            <consortium name="Drosophila 12 Genomes Consortium"/>
            <person name="Clark A.G."/>
            <person name="Eisen M.B."/>
            <person name="Smith D.R."/>
            <person name="Bergman C.M."/>
            <person name="Oliver B."/>
            <person name="Markow T.A."/>
            <person name="Kaufman T.C."/>
            <person name="Kellis M."/>
            <person name="Gelbart W."/>
            <person name="Iyer V.N."/>
            <person name="Pollard D.A."/>
            <person name="Sackton T.B."/>
            <person name="Larracuente A.M."/>
            <person name="Singh N.D."/>
            <person name="Abad J.P."/>
            <person name="Abt D.N."/>
            <person name="Adryan B."/>
            <person name="Aguade M."/>
            <person name="Akashi H."/>
            <person name="Anderson W.W."/>
            <person name="Aquadro C.F."/>
            <person name="Ardell D.H."/>
            <person name="Arguello R."/>
            <person name="Artieri C.G."/>
            <person name="Barbash D.A."/>
            <person name="Barker D."/>
            <person name="Barsanti P."/>
            <person name="Batterham P."/>
            <person name="Batzoglou S."/>
            <person name="Begun D."/>
            <person name="Bhutkar A."/>
            <person name="Blanco E."/>
            <person name="Bosak S.A."/>
            <person name="Bradley R.K."/>
            <person name="Brand A.D."/>
            <person name="Brent M.R."/>
            <person name="Brooks A.N."/>
            <person name="Brown R.H."/>
            <person name="Butlin R.K."/>
            <person name="Caggese C."/>
            <person name="Calvi B.R."/>
            <person name="Bernardo de Carvalho A."/>
            <person name="Caspi A."/>
            <person name="Castrezana S."/>
            <person name="Celniker S.E."/>
            <person name="Chang J.L."/>
            <person name="Chapple C."/>
            <person name="Chatterji S."/>
            <person name="Chinwalla A."/>
            <person name="Civetta A."/>
            <person name="Clifton S.W."/>
            <person name="Comeron J.M."/>
            <person name="Costello J.C."/>
            <person name="Coyne J.A."/>
            <person name="Daub J."/>
            <person name="David R.G."/>
            <person name="Delcher A.L."/>
            <person name="Delehaunty K."/>
            <person name="Do C.B."/>
            <person name="Ebling H."/>
            <person name="Edwards K."/>
            <person name="Eickbush T."/>
            <person name="Evans J.D."/>
            <person name="Filipski A."/>
            <person name="Findeiss S."/>
            <person name="Freyhult E."/>
            <person name="Fulton L."/>
            <person name="Fulton R."/>
            <person name="Garcia A.C."/>
            <person name="Gardiner A."/>
            <person name="Garfield D.A."/>
            <person name="Garvin B.E."/>
            <person name="Gibson G."/>
            <person name="Gilbert D."/>
            <person name="Gnerre S."/>
            <person name="Godfrey J."/>
            <person name="Good R."/>
            <person name="Gotea V."/>
            <person name="Gravely B."/>
            <person name="Greenberg A.J."/>
            <person name="Griffiths-Jones S."/>
            <person name="Gross S."/>
            <person name="Guigo R."/>
            <person name="Gustafson E.A."/>
            <person name="Haerty W."/>
            <person name="Hahn M.W."/>
            <person name="Halligan D.L."/>
            <person name="Halpern A.L."/>
            <person name="Halter G.M."/>
            <person name="Han M.V."/>
            <person name="Heger A."/>
            <person name="Hillier L."/>
            <person name="Hinrichs A.S."/>
            <person name="Holmes I."/>
            <person name="Hoskins R.A."/>
            <person name="Hubisz M.J."/>
            <person name="Hultmark D."/>
            <person name="Huntley M.A."/>
            <person name="Jaffe D.B."/>
            <person name="Jagadeeshan S."/>
            <person name="Jeck W.R."/>
            <person name="Johnson J."/>
            <person name="Jones C.D."/>
            <person name="Jordan W.C."/>
            <person name="Karpen G.H."/>
            <person name="Kataoka E."/>
            <person name="Keightley P.D."/>
            <person name="Kheradpour P."/>
            <person name="Kirkness E.F."/>
            <person name="Koerich L.B."/>
            <person name="Kristiansen K."/>
            <person name="Kudrna D."/>
            <person name="Kulathinal R.J."/>
            <person name="Kumar S."/>
            <person name="Kwok R."/>
            <person name="Lander E."/>
            <person name="Langley C.H."/>
            <person name="Lapoint R."/>
            <person name="Lazzaro B.P."/>
            <person name="Lee S.J."/>
            <person name="Levesque L."/>
            <person name="Li R."/>
            <person name="Lin C.F."/>
            <person name="Lin M.F."/>
            <person name="Lindblad-Toh K."/>
            <person name="Llopart A."/>
            <person name="Long M."/>
            <person name="Low L."/>
            <person name="Lozovsky E."/>
            <person name="Lu J."/>
            <person name="Luo M."/>
            <person name="Machado C.A."/>
            <person name="Makalowski W."/>
            <person name="Marzo M."/>
            <person name="Matsuda M."/>
            <person name="Matzkin L."/>
            <person name="McAllister B."/>
            <person name="McBride C.S."/>
            <person name="McKernan B."/>
            <person name="McKernan K."/>
            <person name="Mendez-Lago M."/>
            <person name="Minx P."/>
            <person name="Mollenhauer M.U."/>
            <person name="Montooth K."/>
            <person name="Mount S.M."/>
            <person name="Mu X."/>
            <person name="Myers E."/>
            <person name="Negre B."/>
            <person name="Newfeld S."/>
            <person name="Nielsen R."/>
            <person name="Noor M.A."/>
            <person name="O'Grady P."/>
            <person name="Pachter L."/>
            <person name="Papaceit M."/>
            <person name="Parisi M.J."/>
            <person name="Parisi M."/>
            <person name="Parts L."/>
            <person name="Pedersen J.S."/>
            <person name="Pesole G."/>
            <person name="Phillippy A.M."/>
            <person name="Ponting C.P."/>
            <person name="Pop M."/>
            <person name="Porcelli D."/>
            <person name="Powell J.R."/>
            <person name="Prohaska S."/>
            <person name="Pruitt K."/>
            <person name="Puig M."/>
            <person name="Quesneville H."/>
            <person name="Ram K.R."/>
            <person name="Rand D."/>
            <person name="Rasmussen M.D."/>
            <person name="Reed L.K."/>
            <person name="Reenan R."/>
            <person name="Reily A."/>
            <person name="Remington K.A."/>
            <person name="Rieger T.T."/>
            <person name="Ritchie M.G."/>
            <person name="Robin C."/>
            <person name="Rogers Y.H."/>
            <person name="Rohde C."/>
            <person name="Rozas J."/>
            <person name="Rubenfield M.J."/>
            <person name="Ruiz A."/>
            <person name="Russo S."/>
            <person name="Salzberg S.L."/>
            <person name="Sanchez-Gracia A."/>
            <person name="Saranga D.J."/>
            <person name="Sato H."/>
            <person name="Schaeffer S.W."/>
            <person name="Schatz M.C."/>
            <person name="Schlenke T."/>
            <person name="Schwartz R."/>
            <person name="Segarra C."/>
            <person name="Singh R.S."/>
            <person name="Sirot L."/>
            <person name="Sirota M."/>
            <person name="Sisneros N.B."/>
            <person name="Smith C.D."/>
            <person name="Smith T.F."/>
            <person name="Spieth J."/>
            <person name="Stage D.E."/>
            <person name="Stark A."/>
            <person name="Stephan W."/>
            <person name="Strausberg R.L."/>
            <person name="Strempel S."/>
            <person name="Sturgill D."/>
            <person name="Sutton G."/>
            <person name="Sutton G.G."/>
            <person name="Tao W."/>
            <person name="Teichmann S."/>
            <person name="Tobari Y.N."/>
            <person name="Tomimura Y."/>
            <person name="Tsolas J.M."/>
            <person name="Valente V.L."/>
            <person name="Venter E."/>
            <person name="Venter J.C."/>
            <person name="Vicario S."/>
            <person name="Vieira F.G."/>
            <person name="Vilella A.J."/>
            <person name="Villasante A."/>
            <person name="Walenz B."/>
            <person name="Wang J."/>
            <person name="Wasserman M."/>
            <person name="Watts T."/>
            <person name="Wilson D."/>
            <person name="Wilson R.K."/>
            <person name="Wing R.A."/>
            <person name="Wolfner M.F."/>
            <person name="Wong A."/>
            <person name="Wong G.K."/>
            <person name="Wu C.I."/>
            <person name="Wu G."/>
            <person name="Yamamoto D."/>
            <person name="Yang H.P."/>
            <person name="Yang S.P."/>
            <person name="Yorke J.A."/>
            <person name="Yoshida K."/>
            <person name="Zdobnov E."/>
            <person name="Zhang P."/>
            <person name="Zhang Y."/>
            <person name="Zimin A.V."/>
            <person name="Baldwin J."/>
            <person name="Abdouelleil A."/>
            <person name="Abdulkadir J."/>
            <person name="Abebe A."/>
            <person name="Abera B."/>
            <person name="Abreu J."/>
            <person name="Acer S.C."/>
            <person name="Aftuck L."/>
            <person name="Alexander A."/>
            <person name="An P."/>
            <person name="Anderson E."/>
            <person name="Anderson S."/>
            <person name="Arachi H."/>
            <person name="Azer M."/>
            <person name="Bachantsang P."/>
            <person name="Barry A."/>
            <person name="Bayul T."/>
            <person name="Berlin A."/>
            <person name="Bessette D."/>
            <person name="Bloom T."/>
            <person name="Blye J."/>
            <person name="Boguslavskiy L."/>
            <person name="Bonnet C."/>
            <person name="Boukhgalter B."/>
            <person name="Bourzgui I."/>
            <person name="Brown A."/>
            <person name="Cahill P."/>
            <person name="Channer S."/>
            <person name="Cheshatsang Y."/>
            <person name="Chuda L."/>
            <person name="Citroen M."/>
            <person name="Collymore A."/>
            <person name="Cooke P."/>
            <person name="Costello M."/>
            <person name="D'Aco K."/>
            <person name="Daza R."/>
            <person name="De Haan G."/>
            <person name="DeGray S."/>
            <person name="DeMaso C."/>
            <person name="Dhargay N."/>
            <person name="Dooley K."/>
            <person name="Dooley E."/>
            <person name="Doricent M."/>
            <person name="Dorje P."/>
            <person name="Dorjee K."/>
            <person name="Dupes A."/>
            <person name="Elong R."/>
            <person name="Falk J."/>
            <person name="Farina A."/>
            <person name="Faro S."/>
            <person name="Ferguson D."/>
            <person name="Fisher S."/>
            <person name="Foley C.D."/>
            <person name="Franke A."/>
            <person name="Friedrich D."/>
            <person name="Gadbois L."/>
            <person name="Gearin G."/>
            <person name="Gearin C.R."/>
            <person name="Giannoukos G."/>
            <person name="Goode T."/>
            <person name="Graham J."/>
            <person name="Grandbois E."/>
            <person name="Grewal S."/>
            <person name="Gyaltsen K."/>
            <person name="Hafez N."/>
            <person name="Hagos B."/>
            <person name="Hall J."/>
            <person name="Henson C."/>
            <person name="Hollinger A."/>
            <person name="Honan T."/>
            <person name="Huard M.D."/>
            <person name="Hughes L."/>
            <person name="Hurhula B."/>
            <person name="Husby M.E."/>
            <person name="Kamat A."/>
            <person name="Kanga B."/>
            <person name="Kashin S."/>
            <person name="Khazanovich D."/>
            <person name="Kisner P."/>
            <person name="Lance K."/>
            <person name="Lara M."/>
            <person name="Lee W."/>
            <person name="Lennon N."/>
            <person name="Letendre F."/>
            <person name="LeVine R."/>
            <person name="Lipovsky A."/>
            <person name="Liu X."/>
            <person name="Liu J."/>
            <person name="Liu S."/>
            <person name="Lokyitsang T."/>
            <person name="Lokyitsang Y."/>
            <person name="Lubonja R."/>
            <person name="Lui A."/>
            <person name="MacDonald P."/>
            <person name="Magnisalis V."/>
            <person name="Maru K."/>
            <person name="Matthews C."/>
            <person name="McCusker W."/>
            <person name="McDonough S."/>
            <person name="Mehta T."/>
            <person name="Meldrim J."/>
            <person name="Meneus L."/>
            <person name="Mihai O."/>
            <person name="Mihalev A."/>
            <person name="Mihova T."/>
            <person name="Mittelman R."/>
            <person name="Mlenga V."/>
            <person name="Montmayeur A."/>
            <person name="Mulrain L."/>
            <person name="Navidi A."/>
            <person name="Naylor J."/>
            <person name="Negash T."/>
            <person name="Nguyen T."/>
            <person name="Nguyen N."/>
            <person name="Nicol R."/>
            <person name="Norbu C."/>
            <person name="Norbu N."/>
            <person name="Novod N."/>
            <person name="O'Neill B."/>
            <person name="Osman S."/>
            <person name="Markiewicz E."/>
            <person name="Oyono O.L."/>
            <person name="Patti C."/>
            <person name="Phunkhang P."/>
            <person name="Pierre F."/>
            <person name="Priest M."/>
            <person name="Raghuraman S."/>
            <person name="Rege F."/>
            <person name="Reyes R."/>
            <person name="Rise C."/>
            <person name="Rogov P."/>
            <person name="Ross K."/>
            <person name="Ryan E."/>
            <person name="Settipalli S."/>
            <person name="Shea T."/>
            <person name="Sherpa N."/>
            <person name="Shi L."/>
            <person name="Shih D."/>
            <person name="Sparrow T."/>
            <person name="Spaulding J."/>
            <person name="Stalker J."/>
            <person name="Stange-Thomann N."/>
            <person name="Stavropoulos S."/>
            <person name="Stone C."/>
            <person name="Strader C."/>
            <person name="Tesfaye S."/>
            <person name="Thomson T."/>
            <person name="Thoulutsang Y."/>
            <person name="Thoulutsang D."/>
            <person name="Topham K."/>
            <person name="Topping I."/>
            <person name="Tsamla T."/>
            <person name="Vassiliev H."/>
            <person name="Vo A."/>
            <person name="Wangchuk T."/>
            <person name="Wangdi T."/>
            <person name="Weiand M."/>
            <person name="Wilkinson J."/>
            <person name="Wilson A."/>
            <person name="Yadav S."/>
            <person name="Young G."/>
            <person name="Yu Q."/>
            <person name="Zembek L."/>
            <person name="Zhong D."/>
            <person name="Zimmer A."/>
            <person name="Zwirko Z."/>
            <person name="Jaffe D.B."/>
            <person name="Alvarez P."/>
            <person name="Brockman W."/>
            <person name="Butler J."/>
            <person name="Chin C."/>
            <person name="Gnerre S."/>
            <person name="Grabherr M."/>
            <person name="Kleber M."/>
            <person name="Mauceli E."/>
            <person name="MacCallum I."/>
        </authorList>
    </citation>
    <scope>NUCLEOTIDE SEQUENCE [LARGE SCALE GENOMIC DNA]</scope>
    <source>
        <strain evidence="4">Tucson 14024-0371.13</strain>
    </source>
</reference>
<dbReference type="STRING" id="7217.A0A0P8Y6P7"/>
<name>A0A0P8Y6P7_DROAN</name>